<organism evidence="2 3">
    <name type="scientific">Tetrabaena socialis</name>
    <dbReference type="NCBI Taxonomy" id="47790"/>
    <lineage>
        <taxon>Eukaryota</taxon>
        <taxon>Viridiplantae</taxon>
        <taxon>Chlorophyta</taxon>
        <taxon>core chlorophytes</taxon>
        <taxon>Chlorophyceae</taxon>
        <taxon>CS clade</taxon>
        <taxon>Chlamydomonadales</taxon>
        <taxon>Tetrabaenaceae</taxon>
        <taxon>Tetrabaena</taxon>
    </lineage>
</organism>
<gene>
    <name evidence="2" type="ORF">TSOC_003116</name>
</gene>
<sequence length="290" mass="29835">MSEAGVSEGARAAIPSPAQLWASTDAAVWGSVRESYTSAVTAVAARKGKGKAALPELDRWFATELPAKLRGDGPEITREDLMKLVDWKLARGTWRPQLQAYARGQAVGAVEAASRKALALLRDYAAPSSHEGTSAVPTAAPASTSRPASGVCGSAGAPGSDEHADSILQEALAALTELKGVGPATASALLSAASPRLAPYMGDEAMAAVLPPGRKVEYTVRAYKELASALRRKAEQLSSGGARWAAAGVEQCLWVAAVLHTEGGGSHAAAGKRGTAEADDGRKAGKRSRK</sequence>
<comment type="caution">
    <text evidence="2">The sequence shown here is derived from an EMBL/GenBank/DDBJ whole genome shotgun (WGS) entry which is preliminary data.</text>
</comment>
<dbReference type="PANTHER" id="PTHR21521:SF0">
    <property type="entry name" value="AMUN, ISOFORM A"/>
    <property type="match status" value="1"/>
</dbReference>
<evidence type="ECO:0000313" key="2">
    <source>
        <dbReference type="EMBL" id="PNH10158.1"/>
    </source>
</evidence>
<evidence type="ECO:0000313" key="3">
    <source>
        <dbReference type="Proteomes" id="UP000236333"/>
    </source>
</evidence>
<feature type="compositionally biased region" description="Low complexity" evidence="1">
    <location>
        <begin position="133"/>
        <end position="149"/>
    </location>
</feature>
<feature type="region of interest" description="Disordered" evidence="1">
    <location>
        <begin position="264"/>
        <end position="290"/>
    </location>
</feature>
<feature type="region of interest" description="Disordered" evidence="1">
    <location>
        <begin position="128"/>
        <end position="162"/>
    </location>
</feature>
<feature type="compositionally biased region" description="Basic and acidic residues" evidence="1">
    <location>
        <begin position="274"/>
        <end position="283"/>
    </location>
</feature>
<keyword evidence="3" id="KW-1185">Reference proteome</keyword>
<dbReference type="PANTHER" id="PTHR21521">
    <property type="entry name" value="AMUN, ISOFORM A"/>
    <property type="match status" value="1"/>
</dbReference>
<accession>A0A2J8ACB6</accession>
<reference evidence="2 3" key="1">
    <citation type="journal article" date="2017" name="Mol. Biol. Evol.">
        <title>The 4-celled Tetrabaena socialis nuclear genome reveals the essential components for genetic control of cell number at the origin of multicellularity in the volvocine lineage.</title>
        <authorList>
            <person name="Featherston J."/>
            <person name="Arakaki Y."/>
            <person name="Hanschen E.R."/>
            <person name="Ferris P.J."/>
            <person name="Michod R.E."/>
            <person name="Olson B.J.S.C."/>
            <person name="Nozaki H."/>
            <person name="Durand P.M."/>
        </authorList>
    </citation>
    <scope>NUCLEOTIDE SEQUENCE [LARGE SCALE GENOMIC DNA]</scope>
    <source>
        <strain evidence="2 3">NIES-571</strain>
    </source>
</reference>
<evidence type="ECO:0000256" key="1">
    <source>
        <dbReference type="SAM" id="MobiDB-lite"/>
    </source>
</evidence>
<dbReference type="Proteomes" id="UP000236333">
    <property type="component" value="Unassembled WGS sequence"/>
</dbReference>
<name>A0A2J8ACB6_9CHLO</name>
<dbReference type="EMBL" id="PGGS01000064">
    <property type="protein sequence ID" value="PNH10158.1"/>
    <property type="molecule type" value="Genomic_DNA"/>
</dbReference>
<dbReference type="OrthoDB" id="549925at2759"/>
<dbReference type="AlphaFoldDB" id="A0A2J8ACB6"/>
<proteinExistence type="predicted"/>
<protein>
    <submittedName>
        <fullName evidence="2">Uncharacterized protein</fullName>
    </submittedName>
</protein>